<dbReference type="Proteomes" id="UP000044806">
    <property type="component" value="Unassembled WGS sequence"/>
</dbReference>
<dbReference type="Proteomes" id="UP000041770">
    <property type="component" value="Unassembled WGS sequence"/>
</dbReference>
<evidence type="ECO:0000313" key="3">
    <source>
        <dbReference type="EMBL" id="CSB56137.1"/>
    </source>
</evidence>
<gene>
    <name evidence="2" type="ORF">ERS013165_00815</name>
    <name evidence="4" type="ORF">ERS013200_03551</name>
    <name evidence="3" type="ORF">ERS013201_00288</name>
</gene>
<protein>
    <submittedName>
        <fullName evidence="3">Uncharacterized protein</fullName>
    </submittedName>
</protein>
<feature type="transmembrane region" description="Helical" evidence="1">
    <location>
        <begin position="18"/>
        <end position="38"/>
    </location>
</feature>
<dbReference type="AlphaFoldDB" id="A0A655USX9"/>
<evidence type="ECO:0000313" key="7">
    <source>
        <dbReference type="Proteomes" id="UP000046067"/>
    </source>
</evidence>
<reference evidence="5 6" key="1">
    <citation type="submission" date="2015-07" db="EMBL/GenBank/DDBJ databases">
        <authorList>
            <consortium name="Pathogen Informatics"/>
        </authorList>
    </citation>
    <scope>NUCLEOTIDE SEQUENCE [LARGE SCALE GENOMIC DNA]</scope>
    <source>
        <strain evidence="4 5">A316</strain>
        <strain evidence="3 7">A325</strain>
        <strain evidence="2 6">A51</strain>
    </source>
</reference>
<evidence type="ECO:0000313" key="6">
    <source>
        <dbReference type="Proteomes" id="UP000044806"/>
    </source>
</evidence>
<keyword evidence="1" id="KW-0812">Transmembrane</keyword>
<accession>A0A655USX9</accession>
<name>A0A655USX9_VIBCL</name>
<dbReference type="EMBL" id="CWOW01000003">
    <property type="protein sequence ID" value="CSA13235.1"/>
    <property type="molecule type" value="Genomic_DNA"/>
</dbReference>
<sequence>MPAQPFCPIVAPNEADRLAIAGGTFSLVICASTLRGIVAAELRDVKAKVSTGQMFLK</sequence>
<dbReference type="Proteomes" id="UP000046067">
    <property type="component" value="Unassembled WGS sequence"/>
</dbReference>
<keyword evidence="1" id="KW-1133">Transmembrane helix</keyword>
<organism evidence="3 7">
    <name type="scientific">Vibrio cholerae</name>
    <dbReference type="NCBI Taxonomy" id="666"/>
    <lineage>
        <taxon>Bacteria</taxon>
        <taxon>Pseudomonadati</taxon>
        <taxon>Pseudomonadota</taxon>
        <taxon>Gammaproteobacteria</taxon>
        <taxon>Vibrionales</taxon>
        <taxon>Vibrionaceae</taxon>
        <taxon>Vibrio</taxon>
    </lineage>
</organism>
<evidence type="ECO:0000256" key="1">
    <source>
        <dbReference type="SAM" id="Phobius"/>
    </source>
</evidence>
<proteinExistence type="predicted"/>
<evidence type="ECO:0000313" key="5">
    <source>
        <dbReference type="Proteomes" id="UP000041770"/>
    </source>
</evidence>
<dbReference type="EMBL" id="CWQJ01000001">
    <property type="protein sequence ID" value="CSB56137.1"/>
    <property type="molecule type" value="Genomic_DNA"/>
</dbReference>
<evidence type="ECO:0000313" key="2">
    <source>
        <dbReference type="EMBL" id="CSA13235.1"/>
    </source>
</evidence>
<dbReference type="EMBL" id="CWQY01000037">
    <property type="protein sequence ID" value="CSD21509.1"/>
    <property type="molecule type" value="Genomic_DNA"/>
</dbReference>
<keyword evidence="1" id="KW-0472">Membrane</keyword>
<evidence type="ECO:0000313" key="4">
    <source>
        <dbReference type="EMBL" id="CSD21509.1"/>
    </source>
</evidence>